<name>A0A2N8PAV6_STRNR</name>
<evidence type="ECO:0000313" key="2">
    <source>
        <dbReference type="Proteomes" id="UP000236047"/>
    </source>
</evidence>
<reference evidence="2" key="1">
    <citation type="submission" date="2015-09" db="EMBL/GenBank/DDBJ databases">
        <authorList>
            <person name="Graham D.E."/>
            <person name="Mahan K.M."/>
            <person name="Klingeman D.M."/>
            <person name="Fida T."/>
            <person name="Giannone R.J."/>
            <person name="Hettich R.L."/>
            <person name="Parry R.J."/>
            <person name="Spain J.C."/>
        </authorList>
    </citation>
    <scope>NUCLEOTIDE SEQUENCE [LARGE SCALE GENOMIC DNA]</scope>
    <source>
        <strain evidence="2">JCM 4701</strain>
    </source>
</reference>
<proteinExistence type="predicted"/>
<sequence length="121" mass="12610">MAAVDFDIEYVPHDLRITFQATGLTDKALTVKVTDLNLDRVVFKPKSAGAVLLKPAADALAPLAAPIVKKKVIGMSSDVPLNKPIGTEITISGQTVSVRLGSPELGSHDGMLMVSGTAVVS</sequence>
<evidence type="ECO:0000313" key="1">
    <source>
        <dbReference type="EMBL" id="PNE38140.1"/>
    </source>
</evidence>
<dbReference type="AlphaFoldDB" id="A0A2N8PAV6"/>
<comment type="caution">
    <text evidence="1">The sequence shown here is derived from an EMBL/GenBank/DDBJ whole genome shotgun (WGS) entry which is preliminary data.</text>
</comment>
<organism evidence="1 2">
    <name type="scientific">Streptomyces noursei</name>
    <name type="common">Streptomyces albulus</name>
    <dbReference type="NCBI Taxonomy" id="1971"/>
    <lineage>
        <taxon>Bacteria</taxon>
        <taxon>Bacillati</taxon>
        <taxon>Actinomycetota</taxon>
        <taxon>Actinomycetes</taxon>
        <taxon>Kitasatosporales</taxon>
        <taxon>Streptomycetaceae</taxon>
        <taxon>Streptomyces</taxon>
    </lineage>
</organism>
<dbReference type="Proteomes" id="UP000236047">
    <property type="component" value="Unassembled WGS sequence"/>
</dbReference>
<gene>
    <name evidence="1" type="ORF">AOB60_28920</name>
</gene>
<dbReference type="EMBL" id="LJSN01000003">
    <property type="protein sequence ID" value="PNE38140.1"/>
    <property type="molecule type" value="Genomic_DNA"/>
</dbReference>
<protein>
    <submittedName>
        <fullName evidence="1">Uncharacterized protein</fullName>
    </submittedName>
</protein>
<dbReference type="RefSeq" id="WP_073444842.1">
    <property type="nucleotide sequence ID" value="NZ_LJSN01000003.1"/>
</dbReference>
<keyword evidence="2" id="KW-1185">Reference proteome</keyword>
<accession>A0A2N8PAV6</accession>